<dbReference type="Proteomes" id="UP001446871">
    <property type="component" value="Unassembled WGS sequence"/>
</dbReference>
<dbReference type="EMBL" id="JAQQWM010000003">
    <property type="protein sequence ID" value="KAK8071824.1"/>
    <property type="molecule type" value="Genomic_DNA"/>
</dbReference>
<name>A0ABR1VPJ1_9PEZI</name>
<gene>
    <name evidence="1" type="ORF">PG996_005172</name>
</gene>
<evidence type="ECO:0000313" key="1">
    <source>
        <dbReference type="EMBL" id="KAK8071824.1"/>
    </source>
</evidence>
<protein>
    <submittedName>
        <fullName evidence="1">Uncharacterized protein</fullName>
    </submittedName>
</protein>
<keyword evidence="2" id="KW-1185">Reference proteome</keyword>
<accession>A0ABR1VPJ1</accession>
<organism evidence="1 2">
    <name type="scientific">Apiospora saccharicola</name>
    <dbReference type="NCBI Taxonomy" id="335842"/>
    <lineage>
        <taxon>Eukaryota</taxon>
        <taxon>Fungi</taxon>
        <taxon>Dikarya</taxon>
        <taxon>Ascomycota</taxon>
        <taxon>Pezizomycotina</taxon>
        <taxon>Sordariomycetes</taxon>
        <taxon>Xylariomycetidae</taxon>
        <taxon>Amphisphaeriales</taxon>
        <taxon>Apiosporaceae</taxon>
        <taxon>Apiospora</taxon>
    </lineage>
</organism>
<evidence type="ECO:0000313" key="2">
    <source>
        <dbReference type="Proteomes" id="UP001446871"/>
    </source>
</evidence>
<reference evidence="1 2" key="1">
    <citation type="submission" date="2023-01" db="EMBL/GenBank/DDBJ databases">
        <title>Analysis of 21 Apiospora genomes using comparative genomics revels a genus with tremendous synthesis potential of carbohydrate active enzymes and secondary metabolites.</title>
        <authorList>
            <person name="Sorensen T."/>
        </authorList>
    </citation>
    <scope>NUCLEOTIDE SEQUENCE [LARGE SCALE GENOMIC DNA]</scope>
    <source>
        <strain evidence="1 2">CBS 83171</strain>
    </source>
</reference>
<comment type="caution">
    <text evidence="1">The sequence shown here is derived from an EMBL/GenBank/DDBJ whole genome shotgun (WGS) entry which is preliminary data.</text>
</comment>
<sequence length="147" mass="16607">MSATRSVSVSVTYKRGADARVHLSFSSQIQARAYCLILKASSFQKNLQLEPALENDDYSVHMRLPSRISEIRASSRLGGFNFIFSDDTLKKGWVKNMRLWDMDGDGGVFVKWDLSQRDLNKELGIREVIVTTPQRRPNNGTKGLIQA</sequence>
<proteinExistence type="predicted"/>